<name>A0ABT6Z2V7_9BACT</name>
<evidence type="ECO:0000313" key="11">
    <source>
        <dbReference type="EMBL" id="MDI9875438.1"/>
    </source>
</evidence>
<organism evidence="11 12">
    <name type="scientific">Flectobacillus rivi</name>
    <dbReference type="NCBI Taxonomy" id="2984209"/>
    <lineage>
        <taxon>Bacteria</taxon>
        <taxon>Pseudomonadati</taxon>
        <taxon>Bacteroidota</taxon>
        <taxon>Cytophagia</taxon>
        <taxon>Cytophagales</taxon>
        <taxon>Flectobacillaceae</taxon>
        <taxon>Flectobacillus</taxon>
    </lineage>
</organism>
<dbReference type="SUPFAM" id="SSF53335">
    <property type="entry name" value="S-adenosyl-L-methionine-dependent methyltransferases"/>
    <property type="match status" value="1"/>
</dbReference>
<dbReference type="GO" id="GO:0032259">
    <property type="term" value="P:methylation"/>
    <property type="evidence" value="ECO:0007669"/>
    <property type="project" value="UniProtKB-KW"/>
</dbReference>
<dbReference type="Proteomes" id="UP001225761">
    <property type="component" value="Unassembled WGS sequence"/>
</dbReference>
<evidence type="ECO:0000256" key="7">
    <source>
        <dbReference type="ARBA" id="ARBA00047942"/>
    </source>
</evidence>
<evidence type="ECO:0000256" key="6">
    <source>
        <dbReference type="ARBA" id="ARBA00022747"/>
    </source>
</evidence>
<accession>A0ABT6Z2V7</accession>
<dbReference type="PANTHER" id="PTHR42933:SF1">
    <property type="entry name" value="SITE-SPECIFIC DNA-METHYLTRANSFERASE (ADENINE-SPECIFIC)"/>
    <property type="match status" value="1"/>
</dbReference>
<dbReference type="InterPro" id="IPR004546">
    <property type="entry name" value="Restrct_endonuc_T1M"/>
</dbReference>
<dbReference type="InterPro" id="IPR029063">
    <property type="entry name" value="SAM-dependent_MTases_sf"/>
</dbReference>
<dbReference type="Gene3D" id="3.40.50.150">
    <property type="entry name" value="Vaccinia Virus protein VP39"/>
    <property type="match status" value="1"/>
</dbReference>
<dbReference type="NCBIfam" id="TIGR00497">
    <property type="entry name" value="hsdM"/>
    <property type="match status" value="1"/>
</dbReference>
<dbReference type="InterPro" id="IPR051537">
    <property type="entry name" value="DNA_Adenine_Mtase"/>
</dbReference>
<keyword evidence="12" id="KW-1185">Reference proteome</keyword>
<keyword evidence="6" id="KW-0680">Restriction system</keyword>
<feature type="domain" description="DNA methylase adenine-specific" evidence="9">
    <location>
        <begin position="179"/>
        <end position="483"/>
    </location>
</feature>
<dbReference type="Pfam" id="PF12161">
    <property type="entry name" value="HsdM_N"/>
    <property type="match status" value="1"/>
</dbReference>
<dbReference type="PROSITE" id="PS00092">
    <property type="entry name" value="N6_MTASE"/>
    <property type="match status" value="1"/>
</dbReference>
<dbReference type="Gene3D" id="1.20.1260.30">
    <property type="match status" value="1"/>
</dbReference>
<dbReference type="InterPro" id="IPR003356">
    <property type="entry name" value="DNA_methylase_A-5"/>
</dbReference>
<gene>
    <name evidence="11" type="ORF">QM481_12930</name>
</gene>
<dbReference type="PRINTS" id="PR00507">
    <property type="entry name" value="N12N6MTFRASE"/>
</dbReference>
<comment type="similarity">
    <text evidence="1">Belongs to the N(4)/N(6)-methyltransferase family.</text>
</comment>
<dbReference type="InterPro" id="IPR022749">
    <property type="entry name" value="D12N6_MeTrfase_N"/>
</dbReference>
<dbReference type="RefSeq" id="WP_283382057.1">
    <property type="nucleotide sequence ID" value="NZ_JASHIE010000009.1"/>
</dbReference>
<keyword evidence="5" id="KW-0949">S-adenosyl-L-methionine</keyword>
<evidence type="ECO:0000256" key="3">
    <source>
        <dbReference type="ARBA" id="ARBA00022603"/>
    </source>
</evidence>
<dbReference type="EC" id="2.1.1.72" evidence="2"/>
<comment type="caution">
    <text evidence="11">The sequence shown here is derived from an EMBL/GenBank/DDBJ whole genome shotgun (WGS) entry which is preliminary data.</text>
</comment>
<evidence type="ECO:0000256" key="4">
    <source>
        <dbReference type="ARBA" id="ARBA00022679"/>
    </source>
</evidence>
<keyword evidence="4 11" id="KW-0808">Transferase</keyword>
<dbReference type="InterPro" id="IPR038333">
    <property type="entry name" value="T1MK-like_N_sf"/>
</dbReference>
<keyword evidence="3 11" id="KW-0489">Methyltransferase</keyword>
<proteinExistence type="inferred from homology"/>
<dbReference type="GO" id="GO:0009007">
    <property type="term" value="F:site-specific DNA-methyltransferase (adenine-specific) activity"/>
    <property type="evidence" value="ECO:0007669"/>
    <property type="project" value="UniProtKB-EC"/>
</dbReference>
<feature type="domain" description="N6 adenine-specific DNA methyltransferase N-terminal" evidence="10">
    <location>
        <begin position="9"/>
        <end position="166"/>
    </location>
</feature>
<evidence type="ECO:0000256" key="5">
    <source>
        <dbReference type="ARBA" id="ARBA00022691"/>
    </source>
</evidence>
<evidence type="ECO:0000256" key="1">
    <source>
        <dbReference type="ARBA" id="ARBA00006594"/>
    </source>
</evidence>
<evidence type="ECO:0000313" key="12">
    <source>
        <dbReference type="Proteomes" id="UP001225761"/>
    </source>
</evidence>
<dbReference type="Pfam" id="PF02384">
    <property type="entry name" value="N6_Mtase"/>
    <property type="match status" value="1"/>
</dbReference>
<evidence type="ECO:0000256" key="2">
    <source>
        <dbReference type="ARBA" id="ARBA00011900"/>
    </source>
</evidence>
<evidence type="ECO:0000259" key="9">
    <source>
        <dbReference type="Pfam" id="PF02384"/>
    </source>
</evidence>
<keyword evidence="8" id="KW-0175">Coiled coil</keyword>
<comment type="catalytic activity">
    <reaction evidence="7">
        <text>a 2'-deoxyadenosine in DNA + S-adenosyl-L-methionine = an N(6)-methyl-2'-deoxyadenosine in DNA + S-adenosyl-L-homocysteine + H(+)</text>
        <dbReference type="Rhea" id="RHEA:15197"/>
        <dbReference type="Rhea" id="RHEA-COMP:12418"/>
        <dbReference type="Rhea" id="RHEA-COMP:12419"/>
        <dbReference type="ChEBI" id="CHEBI:15378"/>
        <dbReference type="ChEBI" id="CHEBI:57856"/>
        <dbReference type="ChEBI" id="CHEBI:59789"/>
        <dbReference type="ChEBI" id="CHEBI:90615"/>
        <dbReference type="ChEBI" id="CHEBI:90616"/>
        <dbReference type="EC" id="2.1.1.72"/>
    </reaction>
</comment>
<dbReference type="EMBL" id="JASHIE010000009">
    <property type="protein sequence ID" value="MDI9875438.1"/>
    <property type="molecule type" value="Genomic_DNA"/>
</dbReference>
<reference evidence="11 12" key="1">
    <citation type="submission" date="2023-05" db="EMBL/GenBank/DDBJ databases">
        <title>Novel species of genus Flectobacillus isolated from stream in China.</title>
        <authorList>
            <person name="Lu H."/>
        </authorList>
    </citation>
    <scope>NUCLEOTIDE SEQUENCE [LARGE SCALE GENOMIC DNA]</scope>
    <source>
        <strain evidence="11 12">LFS242W</strain>
    </source>
</reference>
<protein>
    <recommendedName>
        <fullName evidence="2">site-specific DNA-methyltransferase (adenine-specific)</fullName>
        <ecNumber evidence="2">2.1.1.72</ecNumber>
    </recommendedName>
</protein>
<evidence type="ECO:0000259" key="10">
    <source>
        <dbReference type="Pfam" id="PF12161"/>
    </source>
</evidence>
<dbReference type="InterPro" id="IPR002052">
    <property type="entry name" value="DNA_methylase_N6_adenine_CS"/>
</dbReference>
<feature type="coiled-coil region" evidence="8">
    <location>
        <begin position="480"/>
        <end position="514"/>
    </location>
</feature>
<evidence type="ECO:0000256" key="8">
    <source>
        <dbReference type="SAM" id="Coils"/>
    </source>
</evidence>
<sequence>MSEQQKKILEQQLWNIANTLRGKMNADEFRDYILGFIFYKYLSEKMEIEANCILKEDNIQFREIQEDTPEGQEYIEAVREDLLETLGYFLKPSELFSEIAKRGSSDTNAFILEDLQKILTNIQLSTMGTQSEEDFDNLFEDMDLNSTKLGKTAEARNDIIAKVLGHLDEIDFKLEQTELDVLGDAYEYLIGQFASGAGKKAGEFYTPQEVSKILAKIVTTGKNRLKSVYDPTCGSGSLLLRVAREVKDVNNFYGQEMNRTTYNLARMNMILHGVHYLKFDIKQEDTLEHPQHLDDMPFEAIVANPPFSANWSANPLFLNDDRFSQYGKLAPASKADFAFVQHMIYHLAENGTMAIVLPHGVLFRGAAELHIRKYLIEQKNYLDAVIGLPANIFYGTSIPTCILVFKKCKEDPDHILFIDASREFEKVKNQNVLLEGHINKIVETYRNRTVIEKYSHLATLEEVAENDYNLNIPRYVDTFEEQDEIDIQAVMQEIKSLESKRAELDKEIDVYFKELGLIF</sequence>
<dbReference type="PANTHER" id="PTHR42933">
    <property type="entry name" value="SLR6095 PROTEIN"/>
    <property type="match status" value="1"/>
</dbReference>